<comment type="similarity">
    <text evidence="1 6">Belongs to the pseudouridine synthase RluA family.</text>
</comment>
<dbReference type="PROSITE" id="PS50889">
    <property type="entry name" value="S4"/>
    <property type="match status" value="1"/>
</dbReference>
<dbReference type="SMART" id="SM00363">
    <property type="entry name" value="S4"/>
    <property type="match status" value="1"/>
</dbReference>
<dbReference type="AlphaFoldDB" id="B6BTN1"/>
<keyword evidence="8" id="KW-0456">Lyase</keyword>
<dbReference type="EC" id="5.4.99.-" evidence="6"/>
<dbReference type="GO" id="GO:0160140">
    <property type="term" value="F:23S rRNA pseudouridine(1911/1915/1917) synthase activity"/>
    <property type="evidence" value="ECO:0007669"/>
    <property type="project" value="UniProtKB-EC"/>
</dbReference>
<dbReference type="InterPro" id="IPR006224">
    <property type="entry name" value="PsdUridine_synth_RluA-like_CS"/>
</dbReference>
<sequence>MTNTDFNKKLIIPATFFGSRLDAVLSNLVPEFSRSKIQSMIKNDLIFLNGSHVSQNYKVVGGEEIVINGVIEDEIDVIAENISLDIVYEDDDILVLNKPYNLVVHPGSGNANGTLLNGLLYYNKDLEKLPRGGIVHRLDKDTTGLMVVAKNEESQNNLISQLQSKSVYREYRAIVWGQIWQNKVIQKPIGRHPRQRTKMAVTKVNGKDAETKLEILERFNYHTYVRCLLKTGRTHQIRVHMLDNNSPIVGDKDYGLKKIIPTKNMEMDLLKSIKNFDRQALHAIALGLIHPKTNKEMKWTIDLPEDMKELLSVIRKDSVENDFGSPDQFLQQGFHLNDDLTYDEEE</sequence>
<protein>
    <recommendedName>
        <fullName evidence="6">Pseudouridine synthase</fullName>
        <ecNumber evidence="6">5.4.99.-</ecNumber>
    </recommendedName>
</protein>
<evidence type="ECO:0000259" key="7">
    <source>
        <dbReference type="SMART" id="SM00363"/>
    </source>
</evidence>
<comment type="catalytic activity">
    <reaction evidence="6">
        <text>a uridine in RNA = a pseudouridine in RNA</text>
        <dbReference type="Rhea" id="RHEA:48348"/>
        <dbReference type="Rhea" id="RHEA-COMP:12068"/>
        <dbReference type="Rhea" id="RHEA-COMP:12069"/>
        <dbReference type="ChEBI" id="CHEBI:65314"/>
        <dbReference type="ChEBI" id="CHEBI:65315"/>
    </reaction>
</comment>
<dbReference type="Pfam" id="PF01479">
    <property type="entry name" value="S4"/>
    <property type="match status" value="1"/>
</dbReference>
<dbReference type="GO" id="GO:0016829">
    <property type="term" value="F:lyase activity"/>
    <property type="evidence" value="ECO:0007669"/>
    <property type="project" value="UniProtKB-KW"/>
</dbReference>
<dbReference type="InterPro" id="IPR036986">
    <property type="entry name" value="S4_RNA-bd_sf"/>
</dbReference>
<feature type="domain" description="RNA-binding S4" evidence="7">
    <location>
        <begin position="19"/>
        <end position="76"/>
    </location>
</feature>
<evidence type="ECO:0000313" key="8">
    <source>
        <dbReference type="EMBL" id="EDZ64430.1"/>
    </source>
</evidence>
<name>B6BTN1_9PROT</name>
<dbReference type="Gene3D" id="3.30.2350.10">
    <property type="entry name" value="Pseudouridine synthase"/>
    <property type="match status" value="1"/>
</dbReference>
<dbReference type="InterPro" id="IPR006225">
    <property type="entry name" value="PsdUridine_synth_RluC/D"/>
</dbReference>
<dbReference type="InterPro" id="IPR020103">
    <property type="entry name" value="PsdUridine_synth_cat_dom_sf"/>
</dbReference>
<dbReference type="InterPro" id="IPR050188">
    <property type="entry name" value="RluA_PseudoU_synthase"/>
</dbReference>
<dbReference type="CDD" id="cd00165">
    <property type="entry name" value="S4"/>
    <property type="match status" value="1"/>
</dbReference>
<evidence type="ECO:0000256" key="1">
    <source>
        <dbReference type="ARBA" id="ARBA00010876"/>
    </source>
</evidence>
<dbReference type="Proteomes" id="UP000004188">
    <property type="component" value="Unassembled WGS sequence"/>
</dbReference>
<keyword evidence="2 6" id="KW-0413">Isomerase</keyword>
<dbReference type="HOGENOM" id="CLU_016902_4_0_4"/>
<dbReference type="PROSITE" id="PS01129">
    <property type="entry name" value="PSI_RLU"/>
    <property type="match status" value="1"/>
</dbReference>
<evidence type="ECO:0000256" key="5">
    <source>
        <dbReference type="PROSITE-ProRule" id="PRU00182"/>
    </source>
</evidence>
<reference evidence="9" key="1">
    <citation type="journal article" date="2012" name="Stand. Genomic Sci.">
        <title>Genome sequence of strain HIMB624, a cultured representative from the OM43 clade of marine Betaproteobacteria.</title>
        <authorList>
            <person name="Huggett M.J."/>
            <person name="Hayakawa D.H."/>
            <person name="Rappe M.S."/>
        </authorList>
    </citation>
    <scope>NUCLEOTIDE SEQUENCE [LARGE SCALE GENOMIC DNA]</scope>
    <source>
        <strain evidence="9">KB13</strain>
    </source>
</reference>
<evidence type="ECO:0000256" key="3">
    <source>
        <dbReference type="ARBA" id="ARBA00036882"/>
    </source>
</evidence>
<dbReference type="eggNOG" id="COG0564">
    <property type="taxonomic scope" value="Bacteria"/>
</dbReference>
<dbReference type="CDD" id="cd02869">
    <property type="entry name" value="PseudoU_synth_RluA_like"/>
    <property type="match status" value="1"/>
</dbReference>
<evidence type="ECO:0000256" key="4">
    <source>
        <dbReference type="PIRSR" id="PIRSR606225-1"/>
    </source>
</evidence>
<dbReference type="SUPFAM" id="SSF55174">
    <property type="entry name" value="Alpha-L RNA-binding motif"/>
    <property type="match status" value="1"/>
</dbReference>
<dbReference type="PANTHER" id="PTHR21600:SF44">
    <property type="entry name" value="RIBOSOMAL LARGE SUBUNIT PSEUDOURIDINE SYNTHASE D"/>
    <property type="match status" value="1"/>
</dbReference>
<keyword evidence="9" id="KW-1185">Reference proteome</keyword>
<dbReference type="Gene3D" id="3.10.290.10">
    <property type="entry name" value="RNA-binding S4 domain"/>
    <property type="match status" value="1"/>
</dbReference>
<organism evidence="8 9">
    <name type="scientific">beta proteobacterium KB13</name>
    <dbReference type="NCBI Taxonomy" id="314607"/>
    <lineage>
        <taxon>Bacteria</taxon>
        <taxon>Pseudomonadati</taxon>
        <taxon>Pseudomonadota</taxon>
        <taxon>Betaproteobacteria</taxon>
        <taxon>Nitrosomonadales</taxon>
        <taxon>OM43 clade</taxon>
    </lineage>
</organism>
<accession>B6BTN1</accession>
<dbReference type="SUPFAM" id="SSF55120">
    <property type="entry name" value="Pseudouridine synthase"/>
    <property type="match status" value="1"/>
</dbReference>
<dbReference type="InterPro" id="IPR002942">
    <property type="entry name" value="S4_RNA-bd"/>
</dbReference>
<dbReference type="NCBIfam" id="NF008385">
    <property type="entry name" value="PRK11180.1"/>
    <property type="match status" value="1"/>
</dbReference>
<dbReference type="InterPro" id="IPR006145">
    <property type="entry name" value="PsdUridine_synth_RsuA/RluA"/>
</dbReference>
<evidence type="ECO:0000256" key="2">
    <source>
        <dbReference type="ARBA" id="ARBA00023235"/>
    </source>
</evidence>
<keyword evidence="5" id="KW-0694">RNA-binding</keyword>
<proteinExistence type="inferred from homology"/>
<dbReference type="NCBIfam" id="TIGR00005">
    <property type="entry name" value="rluA_subfam"/>
    <property type="match status" value="1"/>
</dbReference>
<dbReference type="STRING" id="314607.KB13_562"/>
<gene>
    <name evidence="8" type="primary">rluD</name>
    <name evidence="8" type="ORF">KB13_562</name>
</gene>
<dbReference type="GO" id="GO:0003723">
    <property type="term" value="F:RNA binding"/>
    <property type="evidence" value="ECO:0007669"/>
    <property type="project" value="UniProtKB-KW"/>
</dbReference>
<feature type="active site" evidence="4">
    <location>
        <position position="139"/>
    </location>
</feature>
<evidence type="ECO:0000256" key="6">
    <source>
        <dbReference type="RuleBase" id="RU362028"/>
    </source>
</evidence>
<dbReference type="PANTHER" id="PTHR21600">
    <property type="entry name" value="MITOCHONDRIAL RNA PSEUDOURIDINE SYNTHASE"/>
    <property type="match status" value="1"/>
</dbReference>
<dbReference type="EMBL" id="DS995299">
    <property type="protein sequence ID" value="EDZ64430.1"/>
    <property type="molecule type" value="Genomic_DNA"/>
</dbReference>
<dbReference type="Pfam" id="PF00849">
    <property type="entry name" value="PseudoU_synth_2"/>
    <property type="match status" value="1"/>
</dbReference>
<evidence type="ECO:0000313" key="9">
    <source>
        <dbReference type="Proteomes" id="UP000004188"/>
    </source>
</evidence>
<comment type="function">
    <text evidence="6">Responsible for synthesis of pseudouridine from uracil.</text>
</comment>
<comment type="catalytic activity">
    <reaction evidence="3">
        <text>uridine(1911/1915/1917) in 23S rRNA = pseudouridine(1911/1915/1917) in 23S rRNA</text>
        <dbReference type="Rhea" id="RHEA:42524"/>
        <dbReference type="Rhea" id="RHEA-COMP:10097"/>
        <dbReference type="Rhea" id="RHEA-COMP:10098"/>
        <dbReference type="ChEBI" id="CHEBI:65314"/>
        <dbReference type="ChEBI" id="CHEBI:65315"/>
        <dbReference type="EC" id="5.4.99.23"/>
    </reaction>
</comment>
<dbReference type="GO" id="GO:0000455">
    <property type="term" value="P:enzyme-directed rRNA pseudouridine synthesis"/>
    <property type="evidence" value="ECO:0007669"/>
    <property type="project" value="TreeGrafter"/>
</dbReference>